<dbReference type="SUPFAM" id="SSF69349">
    <property type="entry name" value="Phage fibre proteins"/>
    <property type="match status" value="1"/>
</dbReference>
<feature type="region of interest" description="Disordered" evidence="4">
    <location>
        <begin position="445"/>
        <end position="468"/>
    </location>
</feature>
<feature type="domain" description="Gp5/Type VI secretion system Vgr protein OB-fold" evidence="5">
    <location>
        <begin position="370"/>
        <end position="437"/>
    </location>
</feature>
<evidence type="ECO:0000256" key="4">
    <source>
        <dbReference type="SAM" id="MobiDB-lite"/>
    </source>
</evidence>
<protein>
    <submittedName>
        <fullName evidence="7">Type VI secretion system tip protein VgrG</fullName>
    </submittedName>
</protein>
<keyword evidence="3" id="KW-0964">Secreted</keyword>
<sequence length="663" mass="71496">MSDADQKQSGQSLSITTPLGADKLILRELTGREGICELFQFDITAIASDAALDMSKVVGKSVTVTLTGPDSTKRYINGICVRAVQMEKTYSLQLRPWLWQLGLTADCKIFQDKSVPEIVKAVFGDLGFSDFKDSLTGSYTAREYCVQYNETALDFVCRLMEDEGIFWFFTFADGTHTLVLADDASAHKDLPVLATLPYLPLPSGKEWLEDDRVDSFLLETAMVPGKYQTDDYFLETPSTELKVNVAGTGSLQVYEYPGGYTKKDAGDARGKVRLAELEVAAKRASGSSTVRGVAAGLKFTLSGHPRSDANAAYVLHGVSHSVSLGGYSNSFEALPADTTFRPARRTPRPRIPGTQTAIVVGKSGEEVWTDKFGRIKVQFHWDQVGKKDENSSCWVRVAQGWAGKNWGAFFLPRVGQEVVVSFLEGDPDRPLVTGSVYNGEQQVPYTLPDDQTKSTIKTNTSKGGGGYNELRFEDKKDSEEIYLQAQKDMKVLIKNSRTTTINEADDTLTLDKGNRATTITKGNDTLTITEGDRTFSVAKGKETYGVKGTRAITVEGGETKTNKDKVTWKVSGDFSLKVDGNITIEAGGSVTLKSGTGLTVQSGTSMDLKAGTALTAKASTDAKVQGLNATLQGDVGATVKGSATGTIDGGGMLTVKGGLVKIN</sequence>
<dbReference type="InterPro" id="IPR006533">
    <property type="entry name" value="T6SS_Vgr_RhsGE"/>
</dbReference>
<dbReference type="PANTHER" id="PTHR32305:SF15">
    <property type="entry name" value="PROTEIN RHSA-RELATED"/>
    <property type="match status" value="1"/>
</dbReference>
<evidence type="ECO:0000256" key="3">
    <source>
        <dbReference type="ARBA" id="ARBA00022525"/>
    </source>
</evidence>
<dbReference type="AlphaFoldDB" id="A0A2K9ND93"/>
<dbReference type="EMBL" id="CP025611">
    <property type="protein sequence ID" value="AUN31088.1"/>
    <property type="molecule type" value="Genomic_DNA"/>
</dbReference>
<dbReference type="GO" id="GO:0005576">
    <property type="term" value="C:extracellular region"/>
    <property type="evidence" value="ECO:0007669"/>
    <property type="project" value="UniProtKB-SubCell"/>
</dbReference>
<dbReference type="InterPro" id="IPR006531">
    <property type="entry name" value="Gp5/Vgr_OB"/>
</dbReference>
<evidence type="ECO:0000313" key="8">
    <source>
        <dbReference type="Proteomes" id="UP000234752"/>
    </source>
</evidence>
<dbReference type="Pfam" id="PF04717">
    <property type="entry name" value="Phage_base_V"/>
    <property type="match status" value="1"/>
</dbReference>
<dbReference type="KEGG" id="ncb:C0V82_13210"/>
<dbReference type="NCBIfam" id="TIGR01646">
    <property type="entry name" value="vgr_GE"/>
    <property type="match status" value="1"/>
</dbReference>
<dbReference type="InterPro" id="IPR017847">
    <property type="entry name" value="T6SS_RhsGE_Vgr_subset"/>
</dbReference>
<dbReference type="InterPro" id="IPR037026">
    <property type="entry name" value="Vgr_OB-fold_dom_sf"/>
</dbReference>
<dbReference type="Gene3D" id="3.55.50.10">
    <property type="entry name" value="Baseplate protein-like domains"/>
    <property type="match status" value="1"/>
</dbReference>
<comment type="similarity">
    <text evidence="2">Belongs to the VgrG protein family.</text>
</comment>
<evidence type="ECO:0000259" key="5">
    <source>
        <dbReference type="Pfam" id="PF04717"/>
    </source>
</evidence>
<evidence type="ECO:0000256" key="2">
    <source>
        <dbReference type="ARBA" id="ARBA00005558"/>
    </source>
</evidence>
<keyword evidence="8" id="KW-1185">Reference proteome</keyword>
<evidence type="ECO:0000256" key="1">
    <source>
        <dbReference type="ARBA" id="ARBA00004613"/>
    </source>
</evidence>
<evidence type="ECO:0000259" key="6">
    <source>
        <dbReference type="Pfam" id="PF22178"/>
    </source>
</evidence>
<dbReference type="SUPFAM" id="SSF69255">
    <property type="entry name" value="gp5 N-terminal domain-like"/>
    <property type="match status" value="1"/>
</dbReference>
<reference evidence="7 8" key="1">
    <citation type="submission" date="2017-12" db="EMBL/GenBank/DDBJ databases">
        <title>Genomes of bacteria within cyanobacterial aggregates.</title>
        <authorList>
            <person name="Cai H."/>
        </authorList>
    </citation>
    <scope>NUCLEOTIDE SEQUENCE [LARGE SCALE GENOMIC DNA]</scope>
    <source>
        <strain evidence="7 8">TH16</strain>
    </source>
</reference>
<dbReference type="Gene3D" id="2.40.50.230">
    <property type="entry name" value="Gp5 N-terminal domain"/>
    <property type="match status" value="1"/>
</dbReference>
<proteinExistence type="inferred from homology"/>
<dbReference type="Gene3D" id="4.10.220.110">
    <property type="match status" value="1"/>
</dbReference>
<dbReference type="OrthoDB" id="9762420at2"/>
<dbReference type="RefSeq" id="WP_102112703.1">
    <property type="nucleotide sequence ID" value="NZ_BMGN01000011.1"/>
</dbReference>
<dbReference type="Pfam" id="PF22178">
    <property type="entry name" value="Gp5_trimer_C"/>
    <property type="match status" value="1"/>
</dbReference>
<comment type="subcellular location">
    <subcellularLocation>
        <location evidence="1">Secreted</location>
    </subcellularLocation>
</comment>
<dbReference type="Proteomes" id="UP000234752">
    <property type="component" value="Chromosome eg_1"/>
</dbReference>
<dbReference type="NCBIfam" id="TIGR03361">
    <property type="entry name" value="VI_Rhs_Vgr"/>
    <property type="match status" value="1"/>
</dbReference>
<dbReference type="PANTHER" id="PTHR32305">
    <property type="match status" value="1"/>
</dbReference>
<gene>
    <name evidence="7" type="ORF">C0V82_13210</name>
</gene>
<dbReference type="Pfam" id="PF05954">
    <property type="entry name" value="Phage_GPD"/>
    <property type="match status" value="1"/>
</dbReference>
<feature type="domain" description="Gp5/Type VI secretion system Vgr C-terminal trimerisation" evidence="6">
    <location>
        <begin position="454"/>
        <end position="574"/>
    </location>
</feature>
<evidence type="ECO:0000313" key="7">
    <source>
        <dbReference type="EMBL" id="AUN31088.1"/>
    </source>
</evidence>
<organism evidence="7 8">
    <name type="scientific">Niveispirillum cyanobacteriorum</name>
    <dbReference type="NCBI Taxonomy" id="1612173"/>
    <lineage>
        <taxon>Bacteria</taxon>
        <taxon>Pseudomonadati</taxon>
        <taxon>Pseudomonadota</taxon>
        <taxon>Alphaproteobacteria</taxon>
        <taxon>Rhodospirillales</taxon>
        <taxon>Azospirillaceae</taxon>
        <taxon>Niveispirillum</taxon>
    </lineage>
</organism>
<accession>A0A2K9ND93</accession>
<dbReference type="SUPFAM" id="SSF69279">
    <property type="entry name" value="Phage tail proteins"/>
    <property type="match status" value="2"/>
</dbReference>
<name>A0A2K9ND93_9PROT</name>
<dbReference type="Gene3D" id="2.30.110.50">
    <property type="match status" value="1"/>
</dbReference>
<dbReference type="InterPro" id="IPR054030">
    <property type="entry name" value="Gp5_Vgr_C"/>
</dbReference>
<dbReference type="InterPro" id="IPR050708">
    <property type="entry name" value="T6SS_VgrG/RHS"/>
</dbReference>